<accession>A0A0P8YFC9</accession>
<organism evidence="2 3">
    <name type="scientific">Drosophila ananassae</name>
    <name type="common">Fruit fly</name>
    <dbReference type="NCBI Taxonomy" id="7217"/>
    <lineage>
        <taxon>Eukaryota</taxon>
        <taxon>Metazoa</taxon>
        <taxon>Ecdysozoa</taxon>
        <taxon>Arthropoda</taxon>
        <taxon>Hexapoda</taxon>
        <taxon>Insecta</taxon>
        <taxon>Pterygota</taxon>
        <taxon>Neoptera</taxon>
        <taxon>Endopterygota</taxon>
        <taxon>Diptera</taxon>
        <taxon>Brachycera</taxon>
        <taxon>Muscomorpha</taxon>
        <taxon>Ephydroidea</taxon>
        <taxon>Drosophilidae</taxon>
        <taxon>Drosophila</taxon>
        <taxon>Sophophora</taxon>
    </lineage>
</organism>
<keyword evidence="1" id="KW-1133">Transmembrane helix</keyword>
<proteinExistence type="predicted"/>
<keyword evidence="3" id="KW-1185">Reference proteome</keyword>
<feature type="transmembrane region" description="Helical" evidence="1">
    <location>
        <begin position="31"/>
        <end position="58"/>
    </location>
</feature>
<name>A0A0P8YFC9_DROAN</name>
<keyword evidence="1" id="KW-0472">Membrane</keyword>
<gene>
    <name evidence="2" type="primary">Dana\GF27983</name>
    <name evidence="2" type="ORF">GF27983</name>
</gene>
<protein>
    <submittedName>
        <fullName evidence="2">Uncharacterized protein</fullName>
    </submittedName>
</protein>
<evidence type="ECO:0000313" key="2">
    <source>
        <dbReference type="EMBL" id="KPU80101.1"/>
    </source>
</evidence>
<dbReference type="InParanoid" id="A0A0P8YFC9"/>
<evidence type="ECO:0000313" key="3">
    <source>
        <dbReference type="Proteomes" id="UP000007801"/>
    </source>
</evidence>
<keyword evidence="1" id="KW-0812">Transmembrane</keyword>
<dbReference type="SMR" id="A0A0P8YFC9"/>
<reference evidence="2 3" key="1">
    <citation type="journal article" date="2007" name="Nature">
        <title>Evolution of genes and genomes on the Drosophila phylogeny.</title>
        <authorList>
            <consortium name="Drosophila 12 Genomes Consortium"/>
            <person name="Clark A.G."/>
            <person name="Eisen M.B."/>
            <person name="Smith D.R."/>
            <person name="Bergman C.M."/>
            <person name="Oliver B."/>
            <person name="Markow T.A."/>
            <person name="Kaufman T.C."/>
            <person name="Kellis M."/>
            <person name="Gelbart W."/>
            <person name="Iyer V.N."/>
            <person name="Pollard D.A."/>
            <person name="Sackton T.B."/>
            <person name="Larracuente A.M."/>
            <person name="Singh N.D."/>
            <person name="Abad J.P."/>
            <person name="Abt D.N."/>
            <person name="Adryan B."/>
            <person name="Aguade M."/>
            <person name="Akashi H."/>
            <person name="Anderson W.W."/>
            <person name="Aquadro C.F."/>
            <person name="Ardell D.H."/>
            <person name="Arguello R."/>
            <person name="Artieri C.G."/>
            <person name="Barbash D.A."/>
            <person name="Barker D."/>
            <person name="Barsanti P."/>
            <person name="Batterham P."/>
            <person name="Batzoglou S."/>
            <person name="Begun D."/>
            <person name="Bhutkar A."/>
            <person name="Blanco E."/>
            <person name="Bosak S.A."/>
            <person name="Bradley R.K."/>
            <person name="Brand A.D."/>
            <person name="Brent M.R."/>
            <person name="Brooks A.N."/>
            <person name="Brown R.H."/>
            <person name="Butlin R.K."/>
            <person name="Caggese C."/>
            <person name="Calvi B.R."/>
            <person name="Bernardo de Carvalho A."/>
            <person name="Caspi A."/>
            <person name="Castrezana S."/>
            <person name="Celniker S.E."/>
            <person name="Chang J.L."/>
            <person name="Chapple C."/>
            <person name="Chatterji S."/>
            <person name="Chinwalla A."/>
            <person name="Civetta A."/>
            <person name="Clifton S.W."/>
            <person name="Comeron J.M."/>
            <person name="Costello J.C."/>
            <person name="Coyne J.A."/>
            <person name="Daub J."/>
            <person name="David R.G."/>
            <person name="Delcher A.L."/>
            <person name="Delehaunty K."/>
            <person name="Do C.B."/>
            <person name="Ebling H."/>
            <person name="Edwards K."/>
            <person name="Eickbush T."/>
            <person name="Evans J.D."/>
            <person name="Filipski A."/>
            <person name="Findeiss S."/>
            <person name="Freyhult E."/>
            <person name="Fulton L."/>
            <person name="Fulton R."/>
            <person name="Garcia A.C."/>
            <person name="Gardiner A."/>
            <person name="Garfield D.A."/>
            <person name="Garvin B.E."/>
            <person name="Gibson G."/>
            <person name="Gilbert D."/>
            <person name="Gnerre S."/>
            <person name="Godfrey J."/>
            <person name="Good R."/>
            <person name="Gotea V."/>
            <person name="Gravely B."/>
            <person name="Greenberg A.J."/>
            <person name="Griffiths-Jones S."/>
            <person name="Gross S."/>
            <person name="Guigo R."/>
            <person name="Gustafson E.A."/>
            <person name="Haerty W."/>
            <person name="Hahn M.W."/>
            <person name="Halligan D.L."/>
            <person name="Halpern A.L."/>
            <person name="Halter G.M."/>
            <person name="Han M.V."/>
            <person name="Heger A."/>
            <person name="Hillier L."/>
            <person name="Hinrichs A.S."/>
            <person name="Holmes I."/>
            <person name="Hoskins R.A."/>
            <person name="Hubisz M.J."/>
            <person name="Hultmark D."/>
            <person name="Huntley M.A."/>
            <person name="Jaffe D.B."/>
            <person name="Jagadeeshan S."/>
            <person name="Jeck W.R."/>
            <person name="Johnson J."/>
            <person name="Jones C.D."/>
            <person name="Jordan W.C."/>
            <person name="Karpen G.H."/>
            <person name="Kataoka E."/>
            <person name="Keightley P.D."/>
            <person name="Kheradpour P."/>
            <person name="Kirkness E.F."/>
            <person name="Koerich L.B."/>
            <person name="Kristiansen K."/>
            <person name="Kudrna D."/>
            <person name="Kulathinal R.J."/>
            <person name="Kumar S."/>
            <person name="Kwok R."/>
            <person name="Lander E."/>
            <person name="Langley C.H."/>
            <person name="Lapoint R."/>
            <person name="Lazzaro B.P."/>
            <person name="Lee S.J."/>
            <person name="Levesque L."/>
            <person name="Li R."/>
            <person name="Lin C.F."/>
            <person name="Lin M.F."/>
            <person name="Lindblad-Toh K."/>
            <person name="Llopart A."/>
            <person name="Long M."/>
            <person name="Low L."/>
            <person name="Lozovsky E."/>
            <person name="Lu J."/>
            <person name="Luo M."/>
            <person name="Machado C.A."/>
            <person name="Makalowski W."/>
            <person name="Marzo M."/>
            <person name="Matsuda M."/>
            <person name="Matzkin L."/>
            <person name="McAllister B."/>
            <person name="McBride C.S."/>
            <person name="McKernan B."/>
            <person name="McKernan K."/>
            <person name="Mendez-Lago M."/>
            <person name="Minx P."/>
            <person name="Mollenhauer M.U."/>
            <person name="Montooth K."/>
            <person name="Mount S.M."/>
            <person name="Mu X."/>
            <person name="Myers E."/>
            <person name="Negre B."/>
            <person name="Newfeld S."/>
            <person name="Nielsen R."/>
            <person name="Noor M.A."/>
            <person name="O'Grady P."/>
            <person name="Pachter L."/>
            <person name="Papaceit M."/>
            <person name="Parisi M.J."/>
            <person name="Parisi M."/>
            <person name="Parts L."/>
            <person name="Pedersen J.S."/>
            <person name="Pesole G."/>
            <person name="Phillippy A.M."/>
            <person name="Ponting C.P."/>
            <person name="Pop M."/>
            <person name="Porcelli D."/>
            <person name="Powell J.R."/>
            <person name="Prohaska S."/>
            <person name="Pruitt K."/>
            <person name="Puig M."/>
            <person name="Quesneville H."/>
            <person name="Ram K.R."/>
            <person name="Rand D."/>
            <person name="Rasmussen M.D."/>
            <person name="Reed L.K."/>
            <person name="Reenan R."/>
            <person name="Reily A."/>
            <person name="Remington K.A."/>
            <person name="Rieger T.T."/>
            <person name="Ritchie M.G."/>
            <person name="Robin C."/>
            <person name="Rogers Y.H."/>
            <person name="Rohde C."/>
            <person name="Rozas J."/>
            <person name="Rubenfield M.J."/>
            <person name="Ruiz A."/>
            <person name="Russo S."/>
            <person name="Salzberg S.L."/>
            <person name="Sanchez-Gracia A."/>
            <person name="Saranga D.J."/>
            <person name="Sato H."/>
            <person name="Schaeffer S.W."/>
            <person name="Schatz M.C."/>
            <person name="Schlenke T."/>
            <person name="Schwartz R."/>
            <person name="Segarra C."/>
            <person name="Singh R.S."/>
            <person name="Sirot L."/>
            <person name="Sirota M."/>
            <person name="Sisneros N.B."/>
            <person name="Smith C.D."/>
            <person name="Smith T.F."/>
            <person name="Spieth J."/>
            <person name="Stage D.E."/>
            <person name="Stark A."/>
            <person name="Stephan W."/>
            <person name="Strausberg R.L."/>
            <person name="Strempel S."/>
            <person name="Sturgill D."/>
            <person name="Sutton G."/>
            <person name="Sutton G.G."/>
            <person name="Tao W."/>
            <person name="Teichmann S."/>
            <person name="Tobari Y.N."/>
            <person name="Tomimura Y."/>
            <person name="Tsolas J.M."/>
            <person name="Valente V.L."/>
            <person name="Venter E."/>
            <person name="Venter J.C."/>
            <person name="Vicario S."/>
            <person name="Vieira F.G."/>
            <person name="Vilella A.J."/>
            <person name="Villasante A."/>
            <person name="Walenz B."/>
            <person name="Wang J."/>
            <person name="Wasserman M."/>
            <person name="Watts T."/>
            <person name="Wilson D."/>
            <person name="Wilson R.K."/>
            <person name="Wing R.A."/>
            <person name="Wolfner M.F."/>
            <person name="Wong A."/>
            <person name="Wong G.K."/>
            <person name="Wu C.I."/>
            <person name="Wu G."/>
            <person name="Yamamoto D."/>
            <person name="Yang H.P."/>
            <person name="Yang S.P."/>
            <person name="Yorke J.A."/>
            <person name="Yoshida K."/>
            <person name="Zdobnov E."/>
            <person name="Zhang P."/>
            <person name="Zhang Y."/>
            <person name="Zimin A.V."/>
            <person name="Baldwin J."/>
            <person name="Abdouelleil A."/>
            <person name="Abdulkadir J."/>
            <person name="Abebe A."/>
            <person name="Abera B."/>
            <person name="Abreu J."/>
            <person name="Acer S.C."/>
            <person name="Aftuck L."/>
            <person name="Alexander A."/>
            <person name="An P."/>
            <person name="Anderson E."/>
            <person name="Anderson S."/>
            <person name="Arachi H."/>
            <person name="Azer M."/>
            <person name="Bachantsang P."/>
            <person name="Barry A."/>
            <person name="Bayul T."/>
            <person name="Berlin A."/>
            <person name="Bessette D."/>
            <person name="Bloom T."/>
            <person name="Blye J."/>
            <person name="Boguslavskiy L."/>
            <person name="Bonnet C."/>
            <person name="Boukhgalter B."/>
            <person name="Bourzgui I."/>
            <person name="Brown A."/>
            <person name="Cahill P."/>
            <person name="Channer S."/>
            <person name="Cheshatsang Y."/>
            <person name="Chuda L."/>
            <person name="Citroen M."/>
            <person name="Collymore A."/>
            <person name="Cooke P."/>
            <person name="Costello M."/>
            <person name="D'Aco K."/>
            <person name="Daza R."/>
            <person name="De Haan G."/>
            <person name="DeGray S."/>
            <person name="DeMaso C."/>
            <person name="Dhargay N."/>
            <person name="Dooley K."/>
            <person name="Dooley E."/>
            <person name="Doricent M."/>
            <person name="Dorje P."/>
            <person name="Dorjee K."/>
            <person name="Dupes A."/>
            <person name="Elong R."/>
            <person name="Falk J."/>
            <person name="Farina A."/>
            <person name="Faro S."/>
            <person name="Ferguson D."/>
            <person name="Fisher S."/>
            <person name="Foley C.D."/>
            <person name="Franke A."/>
            <person name="Friedrich D."/>
            <person name="Gadbois L."/>
            <person name="Gearin G."/>
            <person name="Gearin C.R."/>
            <person name="Giannoukos G."/>
            <person name="Goode T."/>
            <person name="Graham J."/>
            <person name="Grandbois E."/>
            <person name="Grewal S."/>
            <person name="Gyaltsen K."/>
            <person name="Hafez N."/>
            <person name="Hagos B."/>
            <person name="Hall J."/>
            <person name="Henson C."/>
            <person name="Hollinger A."/>
            <person name="Honan T."/>
            <person name="Huard M.D."/>
            <person name="Hughes L."/>
            <person name="Hurhula B."/>
            <person name="Husby M.E."/>
            <person name="Kamat A."/>
            <person name="Kanga B."/>
            <person name="Kashin S."/>
            <person name="Khazanovich D."/>
            <person name="Kisner P."/>
            <person name="Lance K."/>
            <person name="Lara M."/>
            <person name="Lee W."/>
            <person name="Lennon N."/>
            <person name="Letendre F."/>
            <person name="LeVine R."/>
            <person name="Lipovsky A."/>
            <person name="Liu X."/>
            <person name="Liu J."/>
            <person name="Liu S."/>
            <person name="Lokyitsang T."/>
            <person name="Lokyitsang Y."/>
            <person name="Lubonja R."/>
            <person name="Lui A."/>
            <person name="MacDonald P."/>
            <person name="Magnisalis V."/>
            <person name="Maru K."/>
            <person name="Matthews C."/>
            <person name="McCusker W."/>
            <person name="McDonough S."/>
            <person name="Mehta T."/>
            <person name="Meldrim J."/>
            <person name="Meneus L."/>
            <person name="Mihai O."/>
            <person name="Mihalev A."/>
            <person name="Mihova T."/>
            <person name="Mittelman R."/>
            <person name="Mlenga V."/>
            <person name="Montmayeur A."/>
            <person name="Mulrain L."/>
            <person name="Navidi A."/>
            <person name="Naylor J."/>
            <person name="Negash T."/>
            <person name="Nguyen T."/>
            <person name="Nguyen N."/>
            <person name="Nicol R."/>
            <person name="Norbu C."/>
            <person name="Norbu N."/>
            <person name="Novod N."/>
            <person name="O'Neill B."/>
            <person name="Osman S."/>
            <person name="Markiewicz E."/>
            <person name="Oyono O.L."/>
            <person name="Patti C."/>
            <person name="Phunkhang P."/>
            <person name="Pierre F."/>
            <person name="Priest M."/>
            <person name="Raghuraman S."/>
            <person name="Rege F."/>
            <person name="Reyes R."/>
            <person name="Rise C."/>
            <person name="Rogov P."/>
            <person name="Ross K."/>
            <person name="Ryan E."/>
            <person name="Settipalli S."/>
            <person name="Shea T."/>
            <person name="Sherpa N."/>
            <person name="Shi L."/>
            <person name="Shih D."/>
            <person name="Sparrow T."/>
            <person name="Spaulding J."/>
            <person name="Stalker J."/>
            <person name="Stange-Thomann N."/>
            <person name="Stavropoulos S."/>
            <person name="Stone C."/>
            <person name="Strader C."/>
            <person name="Tesfaye S."/>
            <person name="Thomson T."/>
            <person name="Thoulutsang Y."/>
            <person name="Thoulutsang D."/>
            <person name="Topham K."/>
            <person name="Topping I."/>
            <person name="Tsamla T."/>
            <person name="Vassiliev H."/>
            <person name="Vo A."/>
            <person name="Wangchuk T."/>
            <person name="Wangdi T."/>
            <person name="Weiand M."/>
            <person name="Wilkinson J."/>
            <person name="Wilson A."/>
            <person name="Yadav S."/>
            <person name="Young G."/>
            <person name="Yu Q."/>
            <person name="Zembek L."/>
            <person name="Zhong D."/>
            <person name="Zimmer A."/>
            <person name="Zwirko Z."/>
            <person name="Jaffe D.B."/>
            <person name="Alvarez P."/>
            <person name="Brockman W."/>
            <person name="Butler J."/>
            <person name="Chin C."/>
            <person name="Gnerre S."/>
            <person name="Grabherr M."/>
            <person name="Kleber M."/>
            <person name="Mauceli E."/>
            <person name="MacCallum I."/>
        </authorList>
    </citation>
    <scope>NUCLEOTIDE SEQUENCE [LARGE SCALE GENOMIC DNA]</scope>
    <source>
        <strain evidence="3">Tucson 14024-0371.13</strain>
    </source>
</reference>
<sequence length="91" mass="10209">MVGISSGEMSSLEMPFMQHIPWRLRTRRQKAIIVTFYSLILILVSGIAGCMAFSLVYLNNSKYCRKMDSESTKVIDDGVTVLVTVMNNSLT</sequence>
<dbReference type="AlphaFoldDB" id="A0A0P8YFC9"/>
<dbReference type="Proteomes" id="UP000007801">
    <property type="component" value="Unassembled WGS sequence"/>
</dbReference>
<dbReference type="EMBL" id="CH902617">
    <property type="protein sequence ID" value="KPU80101.1"/>
    <property type="molecule type" value="Genomic_DNA"/>
</dbReference>
<evidence type="ECO:0000256" key="1">
    <source>
        <dbReference type="SAM" id="Phobius"/>
    </source>
</evidence>